<evidence type="ECO:0000256" key="3">
    <source>
        <dbReference type="ARBA" id="ARBA00022475"/>
    </source>
</evidence>
<dbReference type="CDD" id="cd13553">
    <property type="entry name" value="PBP2_NrtA_CpmA_like"/>
    <property type="match status" value="1"/>
</dbReference>
<keyword evidence="4" id="KW-0997">Cell inner membrane</keyword>
<evidence type="ECO:0000256" key="1">
    <source>
        <dbReference type="ARBA" id="ARBA00004308"/>
    </source>
</evidence>
<proteinExistence type="predicted"/>
<protein>
    <submittedName>
        <fullName evidence="6">Nitrate transporter</fullName>
    </submittedName>
</protein>
<dbReference type="Proteomes" id="UP000215405">
    <property type="component" value="Unassembled WGS sequence"/>
</dbReference>
<dbReference type="PANTHER" id="PTHR30024">
    <property type="entry name" value="ALIPHATIC SULFONATES-BINDING PROTEIN-RELATED"/>
    <property type="match status" value="1"/>
</dbReference>
<evidence type="ECO:0000313" key="7">
    <source>
        <dbReference type="Proteomes" id="UP000215405"/>
    </source>
</evidence>
<sequence>MTRLSAGFLPLMDAAILIAAARLGFADQEGIELQLMRDASWANIRDRIAIGHFDAAHMLAPMPIAANLGLGPLPGRLAAPFAMGLGGNAICVGNELAAEILSQGDGASTLPIHDAALSGHRLAAALEQRRRGGRATRFAVVHSHSGHNLELRYFMAASGIDPDGDVEIVIVPPPFMPDALASGRIDGFCVGEPWSNVAIARGVGRVIATKNAIWRSSPEKVLAVRHVLLDDDPGLVHALVRALYRAAVWCDEPGNHSELAHLLAEPGHLNVPATILQDSLAGRFGPDDDTGGRDFFVTCRRAATFPWRSHALWLYSQMVRWNLLDHSSANAKIANGTYRPDVYRAALAGTDALLPASDAKVEGALTQARDLPSADGRTLLIGPDGFMDGRIFDPAELDSYIAEQRGDVK</sequence>
<keyword evidence="3" id="KW-1003">Cell membrane</keyword>
<dbReference type="Pfam" id="PF13379">
    <property type="entry name" value="NMT1_2"/>
    <property type="match status" value="1"/>
</dbReference>
<dbReference type="SUPFAM" id="SSF53850">
    <property type="entry name" value="Periplasmic binding protein-like II"/>
    <property type="match status" value="1"/>
</dbReference>
<organism evidence="6 7">
    <name type="scientific">Notoacmeibacter marinus</name>
    <dbReference type="NCBI Taxonomy" id="1876515"/>
    <lineage>
        <taxon>Bacteria</taxon>
        <taxon>Pseudomonadati</taxon>
        <taxon>Pseudomonadota</taxon>
        <taxon>Alphaproteobacteria</taxon>
        <taxon>Hyphomicrobiales</taxon>
        <taxon>Notoacmeibacteraceae</taxon>
        <taxon>Notoacmeibacter</taxon>
    </lineage>
</organism>
<dbReference type="InterPro" id="IPR044527">
    <property type="entry name" value="NrtA/CpmA_ABC-bd_dom"/>
</dbReference>
<keyword evidence="7" id="KW-1185">Reference proteome</keyword>
<comment type="subcellular location">
    <subcellularLocation>
        <location evidence="1">Endomembrane system</location>
    </subcellularLocation>
</comment>
<dbReference type="PANTHER" id="PTHR30024:SF43">
    <property type="entry name" value="BLL4572 PROTEIN"/>
    <property type="match status" value="1"/>
</dbReference>
<reference evidence="7" key="1">
    <citation type="journal article" date="2017" name="Int. J. Syst. Evol. Microbiol.">
        <title>Notoacmeibacter marinus gen. nov., sp. nov., isolated from the gut of a limpet and proposal of Notoacmeibacteraceae fam. nov. in the order Rhizobiales of the class Alphaproteobacteria.</title>
        <authorList>
            <person name="Huang Z."/>
            <person name="Guo F."/>
            <person name="Lai Q."/>
        </authorList>
    </citation>
    <scope>NUCLEOTIDE SEQUENCE [LARGE SCALE GENOMIC DNA]</scope>
    <source>
        <strain evidence="7">XMTR2A4</strain>
    </source>
</reference>
<evidence type="ECO:0000256" key="4">
    <source>
        <dbReference type="ARBA" id="ARBA00022519"/>
    </source>
</evidence>
<gene>
    <name evidence="6" type="ORF">B7H23_12170</name>
</gene>
<accession>A0A231UY05</accession>
<evidence type="ECO:0000256" key="5">
    <source>
        <dbReference type="ARBA" id="ARBA00023136"/>
    </source>
</evidence>
<dbReference type="Gene3D" id="3.40.190.10">
    <property type="entry name" value="Periplasmic binding protein-like II"/>
    <property type="match status" value="2"/>
</dbReference>
<evidence type="ECO:0000256" key="2">
    <source>
        <dbReference type="ARBA" id="ARBA00022448"/>
    </source>
</evidence>
<evidence type="ECO:0000313" key="6">
    <source>
        <dbReference type="EMBL" id="OXT00825.1"/>
    </source>
</evidence>
<name>A0A231UY05_9HYPH</name>
<keyword evidence="2" id="KW-0813">Transport</keyword>
<dbReference type="RefSeq" id="WP_094077642.1">
    <property type="nucleotide sequence ID" value="NZ_NBYO01000002.1"/>
</dbReference>
<keyword evidence="5" id="KW-0472">Membrane</keyword>
<dbReference type="AlphaFoldDB" id="A0A231UY05"/>
<dbReference type="GO" id="GO:0012505">
    <property type="term" value="C:endomembrane system"/>
    <property type="evidence" value="ECO:0007669"/>
    <property type="project" value="UniProtKB-SubCell"/>
</dbReference>
<comment type="caution">
    <text evidence="6">The sequence shown here is derived from an EMBL/GenBank/DDBJ whole genome shotgun (WGS) entry which is preliminary data.</text>
</comment>
<dbReference type="EMBL" id="NBYO01000002">
    <property type="protein sequence ID" value="OXT00825.1"/>
    <property type="molecule type" value="Genomic_DNA"/>
</dbReference>